<dbReference type="EMBL" id="JBGORX010000004">
    <property type="protein sequence ID" value="MFJ1269199.1"/>
    <property type="molecule type" value="Genomic_DNA"/>
</dbReference>
<reference evidence="3 4" key="1">
    <citation type="submission" date="2024-08" db="EMBL/GenBank/DDBJ databases">
        <title>Draft Genome Sequence of Legionella lytica strain DSB2004, Isolated From a Fire Sprinkler System.</title>
        <authorList>
            <person name="Everhart A.D."/>
            <person name="Kidane D.T."/>
            <person name="Farone A.L."/>
            <person name="Farone M.B."/>
        </authorList>
    </citation>
    <scope>NUCLEOTIDE SEQUENCE [LARGE SCALE GENOMIC DNA]</scope>
    <source>
        <strain evidence="3 4">DSB2004</strain>
    </source>
</reference>
<gene>
    <name evidence="3" type="ORF">ACD661_11585</name>
</gene>
<keyword evidence="2" id="KW-1133">Transmembrane helix</keyword>
<keyword evidence="2" id="KW-0812">Transmembrane</keyword>
<evidence type="ECO:0000313" key="4">
    <source>
        <dbReference type="Proteomes" id="UP001615550"/>
    </source>
</evidence>
<feature type="coiled-coil region" evidence="1">
    <location>
        <begin position="735"/>
        <end position="783"/>
    </location>
</feature>
<feature type="transmembrane region" description="Helical" evidence="2">
    <location>
        <begin position="938"/>
        <end position="957"/>
    </location>
</feature>
<feature type="coiled-coil region" evidence="1">
    <location>
        <begin position="543"/>
        <end position="570"/>
    </location>
</feature>
<organism evidence="3 4">
    <name type="scientific">Legionella lytica</name>
    <dbReference type="NCBI Taxonomy" id="96232"/>
    <lineage>
        <taxon>Bacteria</taxon>
        <taxon>Pseudomonadati</taxon>
        <taxon>Pseudomonadota</taxon>
        <taxon>Gammaproteobacteria</taxon>
        <taxon>Legionellales</taxon>
        <taxon>Legionellaceae</taxon>
        <taxon>Legionella</taxon>
    </lineage>
</organism>
<accession>A0ABW8D917</accession>
<name>A0ABW8D917_9GAMM</name>
<keyword evidence="1" id="KW-0175">Coiled coil</keyword>
<evidence type="ECO:0000256" key="2">
    <source>
        <dbReference type="SAM" id="Phobius"/>
    </source>
</evidence>
<evidence type="ECO:0000256" key="1">
    <source>
        <dbReference type="SAM" id="Coils"/>
    </source>
</evidence>
<keyword evidence="4" id="KW-1185">Reference proteome</keyword>
<sequence length="1002" mass="113962">MSFTLTLLGTDTQFSPNKVENSYDRAETLSYISTMIENKSTGFEDDTVRFKNNQVAVIDGPTTLGSEVGDRIARGVAAALEAISRGETHINVIAHSRGAVEAILVAHELERIQTLMEQQSDDFNDEVLKSPCPLTQGAMNTHQQTFANLNWEQLKNNIACVKLSILNVDPVPGGDYVGITHFSSLAWNDPRFYQLPKIVKEYEQYIYENERTRCFKPIVPKPVSAETQFKLISLPGHHGTGSGNLLDQQRRANALGANTTHVQELTIVKLIEFLSRNGVKMTPRRGEDDPFCHLTKKLFDEHGEPQKEHFKPIYFALYNEILANKDAYKQYNNTAYAFLGQEQSILKLFWNITDQRIVHYHAHNDTYLETIIPPVPGGRFLNYEHAHLSLNRDLGLSGDNIPLNQTIDKAVTRLLEIARHHRSLRALDENKESLLIMDSFIEDDLACALYTTEGFELLLDGVSTIIEEVRQTYLQGKLTDTQERADVYHAVQNTFKQFAEYTSADQDNEIARTIYETFRSNLRDMLTKKHEGLQKHYQDLVHRMQQKQFVSDLNEAMQQLNEQLADNKLTTYFTQFIMQLNELNSINPNVSEINEFLQSKFTQLQQIEFEETEDVSNRDCAGLLIVEAIAKNQRYTTDTIIREVISTSNELDAFKKALPDFQNIDSTVINYEQHEALLAGRHKQVVDATAQFIAAHNIALETLKGYFDKENEALYKEISSAAICLGVDDPLVLANQEQCKQIQELDAKQEQQKNEIGTLTAEKETLTQEVRELTTIITQLNSEQSAYKSTIEDEHHSLTEQVTQLTDAIHRLQFEKNNFDIKIECKFQTIVEDRLSPLTKDYLLHLAKKVKQHVNPHLDLNDVANLANNVAAINTWPEEQSVQGLKDKFAKVATLYTILESTEKPSEKVKQFYQELDEARDTLLTHRDAAGKRFAKNALIVLSIILTGVIPGLAVLFTQSTPKFWQSTGQTFFQSTKGVDINVANHEPESALAEESRPYARR</sequence>
<proteinExistence type="predicted"/>
<protein>
    <submittedName>
        <fullName evidence="3">Uncharacterized protein</fullName>
    </submittedName>
</protein>
<evidence type="ECO:0000313" key="3">
    <source>
        <dbReference type="EMBL" id="MFJ1269199.1"/>
    </source>
</evidence>
<dbReference type="RefSeq" id="WP_400188022.1">
    <property type="nucleotide sequence ID" value="NZ_JBGORX010000004.1"/>
</dbReference>
<comment type="caution">
    <text evidence="3">The sequence shown here is derived from an EMBL/GenBank/DDBJ whole genome shotgun (WGS) entry which is preliminary data.</text>
</comment>
<dbReference type="Proteomes" id="UP001615550">
    <property type="component" value="Unassembled WGS sequence"/>
</dbReference>
<keyword evidence="2" id="KW-0472">Membrane</keyword>